<dbReference type="PANTHER" id="PTHR43685:SF2">
    <property type="entry name" value="GLYCOSYLTRANSFERASE 2-LIKE DOMAIN-CONTAINING PROTEIN"/>
    <property type="match status" value="1"/>
</dbReference>
<organism evidence="2 3">
    <name type="scientific">Tumidithrix elongata BACA0141</name>
    <dbReference type="NCBI Taxonomy" id="2716417"/>
    <lineage>
        <taxon>Bacteria</taxon>
        <taxon>Bacillati</taxon>
        <taxon>Cyanobacteriota</taxon>
        <taxon>Cyanophyceae</taxon>
        <taxon>Pseudanabaenales</taxon>
        <taxon>Pseudanabaenaceae</taxon>
        <taxon>Tumidithrix</taxon>
        <taxon>Tumidithrix elongata</taxon>
    </lineage>
</organism>
<evidence type="ECO:0000313" key="2">
    <source>
        <dbReference type="EMBL" id="MEE3715922.1"/>
    </source>
</evidence>
<dbReference type="GO" id="GO:0016757">
    <property type="term" value="F:glycosyltransferase activity"/>
    <property type="evidence" value="ECO:0007669"/>
    <property type="project" value="UniProtKB-KW"/>
</dbReference>
<dbReference type="Gene3D" id="3.90.550.10">
    <property type="entry name" value="Spore Coat Polysaccharide Biosynthesis Protein SpsA, Chain A"/>
    <property type="match status" value="1"/>
</dbReference>
<comment type="caution">
    <text evidence="2">The sequence shown here is derived from an EMBL/GenBank/DDBJ whole genome shotgun (WGS) entry which is preliminary data.</text>
</comment>
<feature type="domain" description="Glycosyltransferase 2-like" evidence="1">
    <location>
        <begin position="6"/>
        <end position="131"/>
    </location>
</feature>
<dbReference type="InterPro" id="IPR029044">
    <property type="entry name" value="Nucleotide-diphossugar_trans"/>
</dbReference>
<dbReference type="Proteomes" id="UP001333818">
    <property type="component" value="Unassembled WGS sequence"/>
</dbReference>
<dbReference type="InterPro" id="IPR050834">
    <property type="entry name" value="Glycosyltransf_2"/>
</dbReference>
<dbReference type="RefSeq" id="WP_330482346.1">
    <property type="nucleotide sequence ID" value="NZ_JAZBJZ010000009.1"/>
</dbReference>
<dbReference type="AlphaFoldDB" id="A0AAW9PTL3"/>
<keyword evidence="3" id="KW-1185">Reference proteome</keyword>
<dbReference type="Pfam" id="PF00535">
    <property type="entry name" value="Glycos_transf_2"/>
    <property type="match status" value="1"/>
</dbReference>
<protein>
    <submittedName>
        <fullName evidence="2">Glycosyltransferase family 2 protein</fullName>
        <ecNumber evidence="2">2.4.-.-</ecNumber>
    </submittedName>
</protein>
<dbReference type="PANTHER" id="PTHR43685">
    <property type="entry name" value="GLYCOSYLTRANSFERASE"/>
    <property type="match status" value="1"/>
</dbReference>
<reference evidence="2" key="1">
    <citation type="submission" date="2024-01" db="EMBL/GenBank/DDBJ databases">
        <title>Bank of Algae and Cyanobacteria of the Azores (BACA) strain genomes.</title>
        <authorList>
            <person name="Luz R."/>
            <person name="Cordeiro R."/>
            <person name="Fonseca A."/>
            <person name="Goncalves V."/>
        </authorList>
    </citation>
    <scope>NUCLEOTIDE SEQUENCE</scope>
    <source>
        <strain evidence="2">BACA0141</strain>
    </source>
</reference>
<evidence type="ECO:0000259" key="1">
    <source>
        <dbReference type="Pfam" id="PF00535"/>
    </source>
</evidence>
<keyword evidence="2" id="KW-0808">Transferase</keyword>
<keyword evidence="2" id="KW-0328">Glycosyltransferase</keyword>
<dbReference type="InterPro" id="IPR001173">
    <property type="entry name" value="Glyco_trans_2-like"/>
</dbReference>
<gene>
    <name evidence="2" type="ORF">V2H45_04080</name>
</gene>
<sequence>MFPKISIVTPSLNQGRFVEECIQSVLAQKYPNFEHIVVDGGSTDNTLEVLKQYPHLQWISEPDRGSSDAINKGFRMASGDIVGWIGTDDRYLGNCFERVVAYLAANPAIDIVYGNYNWIDVDGNLLQRRYELDFDLFMLKYLHILYIPVVATFFKQKIFCEDNYLSPDYNYANDYEFILRLALKGYQFGHIRSFLSDFRWHSTSNSTLASAQQTQEQERALLELDTFLGRVESIALRQSLYKLLKLLARTKRYILKGAYGYYFSS</sequence>
<dbReference type="SUPFAM" id="SSF53448">
    <property type="entry name" value="Nucleotide-diphospho-sugar transferases"/>
    <property type="match status" value="1"/>
</dbReference>
<dbReference type="CDD" id="cd06433">
    <property type="entry name" value="GT_2_WfgS_like"/>
    <property type="match status" value="1"/>
</dbReference>
<accession>A0AAW9PTL3</accession>
<proteinExistence type="predicted"/>
<name>A0AAW9PTL3_9CYAN</name>
<evidence type="ECO:0000313" key="3">
    <source>
        <dbReference type="Proteomes" id="UP001333818"/>
    </source>
</evidence>
<dbReference type="EC" id="2.4.-.-" evidence="2"/>
<dbReference type="EMBL" id="JAZBJZ010000009">
    <property type="protein sequence ID" value="MEE3715922.1"/>
    <property type="molecule type" value="Genomic_DNA"/>
</dbReference>